<evidence type="ECO:0000313" key="4">
    <source>
        <dbReference type="Proteomes" id="UP000281406"/>
    </source>
</evidence>
<keyword evidence="2" id="KW-0472">Membrane</keyword>
<evidence type="ECO:0000313" key="3">
    <source>
        <dbReference type="EMBL" id="ROL48888.1"/>
    </source>
</evidence>
<evidence type="ECO:0000256" key="1">
    <source>
        <dbReference type="SAM" id="MobiDB-lite"/>
    </source>
</evidence>
<feature type="region of interest" description="Disordered" evidence="1">
    <location>
        <begin position="27"/>
        <end position="47"/>
    </location>
</feature>
<accession>A0A3N0YT48</accession>
<dbReference type="AlphaFoldDB" id="A0A3N0YT48"/>
<protein>
    <submittedName>
        <fullName evidence="3">Uncharacterized protein</fullName>
    </submittedName>
</protein>
<feature type="transmembrane region" description="Helical" evidence="2">
    <location>
        <begin position="160"/>
        <end position="182"/>
    </location>
</feature>
<feature type="compositionally biased region" description="Basic and acidic residues" evidence="1">
    <location>
        <begin position="28"/>
        <end position="46"/>
    </location>
</feature>
<evidence type="ECO:0000256" key="2">
    <source>
        <dbReference type="SAM" id="Phobius"/>
    </source>
</evidence>
<keyword evidence="2" id="KW-1133">Transmembrane helix</keyword>
<organism evidence="3 4">
    <name type="scientific">Anabarilius grahami</name>
    <name type="common">Kanglang fish</name>
    <name type="synonym">Barilius grahami</name>
    <dbReference type="NCBI Taxonomy" id="495550"/>
    <lineage>
        <taxon>Eukaryota</taxon>
        <taxon>Metazoa</taxon>
        <taxon>Chordata</taxon>
        <taxon>Craniata</taxon>
        <taxon>Vertebrata</taxon>
        <taxon>Euteleostomi</taxon>
        <taxon>Actinopterygii</taxon>
        <taxon>Neopterygii</taxon>
        <taxon>Teleostei</taxon>
        <taxon>Ostariophysi</taxon>
        <taxon>Cypriniformes</taxon>
        <taxon>Xenocyprididae</taxon>
        <taxon>Xenocypridinae</taxon>
        <taxon>Xenocypridinae incertae sedis</taxon>
        <taxon>Anabarilius</taxon>
    </lineage>
</organism>
<keyword evidence="4" id="KW-1185">Reference proteome</keyword>
<dbReference type="Proteomes" id="UP000281406">
    <property type="component" value="Unassembled WGS sequence"/>
</dbReference>
<gene>
    <name evidence="3" type="ORF">DPX16_2231</name>
</gene>
<dbReference type="EMBL" id="RJVU01028251">
    <property type="protein sequence ID" value="ROL48888.1"/>
    <property type="molecule type" value="Genomic_DNA"/>
</dbReference>
<proteinExistence type="predicted"/>
<keyword evidence="2" id="KW-0812">Transmembrane</keyword>
<sequence>MSAAVHSEQLENISALEGWAADSLSARGAEREPAAAERHLDERDSRNTASCLRSRRQRTIHCYTREMCTKSRHQNIINDDNYEPQSDDNTTAIIRRAAAGRVCSRMHVCARERREHLLREAPAGCSIIHESGFGFTLKHTNTSQNTPECKQKKNKRKHNVHFLIVEDVVALIVPVAVVSLHIHTAQCGLMCSALLRETRRL</sequence>
<name>A0A3N0YT48_ANAGA</name>
<comment type="caution">
    <text evidence="3">The sequence shown here is derived from an EMBL/GenBank/DDBJ whole genome shotgun (WGS) entry which is preliminary data.</text>
</comment>
<reference evidence="3 4" key="1">
    <citation type="submission" date="2018-10" db="EMBL/GenBank/DDBJ databases">
        <title>Genome assembly for a Yunnan-Guizhou Plateau 3E fish, Anabarilius grahami (Regan), and its evolutionary and genetic applications.</title>
        <authorList>
            <person name="Jiang W."/>
        </authorList>
    </citation>
    <scope>NUCLEOTIDE SEQUENCE [LARGE SCALE GENOMIC DNA]</scope>
    <source>
        <strain evidence="3">AG-KIZ</strain>
        <tissue evidence="3">Muscle</tissue>
    </source>
</reference>